<proteinExistence type="predicted"/>
<sequence length="58" mass="6309">MMKSITLTRSQLEEWAGRPLSGDELDRLASAIVNSSIPDAINEIVAGFNDSEDSDERG</sequence>
<comment type="caution">
    <text evidence="1">The sequence shown here is derived from an EMBL/GenBank/DDBJ whole genome shotgun (WGS) entry which is preliminary data.</text>
</comment>
<name>A0A7X6M8E0_9ACTN</name>
<gene>
    <name evidence="1" type="ORF">HGB44_02635</name>
</gene>
<dbReference type="Proteomes" id="UP000553209">
    <property type="component" value="Unassembled WGS sequence"/>
</dbReference>
<organism evidence="1 2">
    <name type="scientific">Nocardiopsis alborubida</name>
    <dbReference type="NCBI Taxonomy" id="146802"/>
    <lineage>
        <taxon>Bacteria</taxon>
        <taxon>Bacillati</taxon>
        <taxon>Actinomycetota</taxon>
        <taxon>Actinomycetes</taxon>
        <taxon>Streptosporangiales</taxon>
        <taxon>Nocardiopsidaceae</taxon>
        <taxon>Nocardiopsis</taxon>
    </lineage>
</organism>
<dbReference type="RefSeq" id="WP_168443905.1">
    <property type="nucleotide sequence ID" value="NZ_JAAXPG010000002.1"/>
</dbReference>
<protein>
    <submittedName>
        <fullName evidence="1">Uncharacterized protein</fullName>
    </submittedName>
</protein>
<dbReference type="AlphaFoldDB" id="A0A7X6M8E0"/>
<evidence type="ECO:0000313" key="2">
    <source>
        <dbReference type="Proteomes" id="UP000553209"/>
    </source>
</evidence>
<reference evidence="1 2" key="1">
    <citation type="submission" date="2020-04" db="EMBL/GenBank/DDBJ databases">
        <title>MicrobeNet Type strains.</title>
        <authorList>
            <person name="Nicholson A.C."/>
        </authorList>
    </citation>
    <scope>NUCLEOTIDE SEQUENCE [LARGE SCALE GENOMIC DNA]</scope>
    <source>
        <strain evidence="1 2">ATCC 23612</strain>
    </source>
</reference>
<dbReference type="EMBL" id="JAAXPG010000002">
    <property type="protein sequence ID" value="NKY96573.1"/>
    <property type="molecule type" value="Genomic_DNA"/>
</dbReference>
<evidence type="ECO:0000313" key="1">
    <source>
        <dbReference type="EMBL" id="NKY96573.1"/>
    </source>
</evidence>
<keyword evidence="2" id="KW-1185">Reference proteome</keyword>
<accession>A0A7X6M8E0</accession>